<dbReference type="Pfam" id="PF12833">
    <property type="entry name" value="HTH_18"/>
    <property type="match status" value="1"/>
</dbReference>
<name>A0A6I3LGK8_9FLAO</name>
<protein>
    <submittedName>
        <fullName evidence="5">Helix-turn-helix domain-containing protein</fullName>
    </submittedName>
</protein>
<proteinExistence type="predicted"/>
<accession>A0A6I3LGK8</accession>
<dbReference type="RefSeq" id="WP_155091379.1">
    <property type="nucleotide sequence ID" value="NZ_CP102754.1"/>
</dbReference>
<evidence type="ECO:0000256" key="2">
    <source>
        <dbReference type="ARBA" id="ARBA00023125"/>
    </source>
</evidence>
<dbReference type="SUPFAM" id="SSF46689">
    <property type="entry name" value="Homeodomain-like"/>
    <property type="match status" value="1"/>
</dbReference>
<evidence type="ECO:0000313" key="6">
    <source>
        <dbReference type="Proteomes" id="UP000438760"/>
    </source>
</evidence>
<keyword evidence="2" id="KW-0238">DNA-binding</keyword>
<dbReference type="InterPro" id="IPR009057">
    <property type="entry name" value="Homeodomain-like_sf"/>
</dbReference>
<dbReference type="Gene3D" id="1.10.10.60">
    <property type="entry name" value="Homeodomain-like"/>
    <property type="match status" value="2"/>
</dbReference>
<keyword evidence="3" id="KW-0804">Transcription</keyword>
<evidence type="ECO:0000256" key="3">
    <source>
        <dbReference type="ARBA" id="ARBA00023163"/>
    </source>
</evidence>
<gene>
    <name evidence="5" type="ORF">GJV76_04155</name>
</gene>
<feature type="domain" description="HTH araC/xylS-type" evidence="4">
    <location>
        <begin position="180"/>
        <end position="280"/>
    </location>
</feature>
<reference evidence="5 6" key="1">
    <citation type="submission" date="2019-11" db="EMBL/GenBank/DDBJ databases">
        <title>Genome of Strain BIT-d1.</title>
        <authorList>
            <person name="Yang Y."/>
        </authorList>
    </citation>
    <scope>NUCLEOTIDE SEQUENCE [LARGE SCALE GENOMIC DNA]</scope>
    <source>
        <strain evidence="5 6">BIT-d1</strain>
    </source>
</reference>
<dbReference type="AlphaFoldDB" id="A0A6I3LGK8"/>
<evidence type="ECO:0000259" key="4">
    <source>
        <dbReference type="PROSITE" id="PS01124"/>
    </source>
</evidence>
<dbReference type="PANTHER" id="PTHR43280:SF2">
    <property type="entry name" value="HTH-TYPE TRANSCRIPTIONAL REGULATOR EXSA"/>
    <property type="match status" value="1"/>
</dbReference>
<organism evidence="5 6">
    <name type="scientific">Myroides albus</name>
    <dbReference type="NCBI Taxonomy" id="2562892"/>
    <lineage>
        <taxon>Bacteria</taxon>
        <taxon>Pseudomonadati</taxon>
        <taxon>Bacteroidota</taxon>
        <taxon>Flavobacteriia</taxon>
        <taxon>Flavobacteriales</taxon>
        <taxon>Flavobacteriaceae</taxon>
        <taxon>Myroides</taxon>
    </lineage>
</organism>
<dbReference type="PROSITE" id="PS01124">
    <property type="entry name" value="HTH_ARAC_FAMILY_2"/>
    <property type="match status" value="1"/>
</dbReference>
<dbReference type="EMBL" id="WMJX01000005">
    <property type="protein sequence ID" value="MTG97333.1"/>
    <property type="molecule type" value="Genomic_DNA"/>
</dbReference>
<dbReference type="GO" id="GO:0003700">
    <property type="term" value="F:DNA-binding transcription factor activity"/>
    <property type="evidence" value="ECO:0007669"/>
    <property type="project" value="InterPro"/>
</dbReference>
<dbReference type="OrthoDB" id="636258at2"/>
<keyword evidence="6" id="KW-1185">Reference proteome</keyword>
<dbReference type="Proteomes" id="UP000438760">
    <property type="component" value="Unassembled WGS sequence"/>
</dbReference>
<dbReference type="InterPro" id="IPR018060">
    <property type="entry name" value="HTH_AraC"/>
</dbReference>
<dbReference type="GO" id="GO:0043565">
    <property type="term" value="F:sequence-specific DNA binding"/>
    <property type="evidence" value="ECO:0007669"/>
    <property type="project" value="InterPro"/>
</dbReference>
<sequence>MRYDTLESIAIREITLHEDSVEIQSTSQLLLVYILQGKGVSVYESHEVPFQKGKLYVIPFNTHYLFLSKECTLLVIECPQTFITQIRMEADRIETCDNINKLTYITHNYHAKGGCVFHSKEDETFAEHLLRNIQREYQQQALDYLIIRQSVSILLNLIARNLIQCDYKQVNENKKVQDVMSIITYVQKNIKDREKLSIEVLANTFGISKNYFGEYFKKQIGISLQDYILNYKLKLVETRLKYSTMRLKEIAFELDFNDESHLSKFFKKHTQLSPTQYRNLHREK</sequence>
<evidence type="ECO:0000313" key="5">
    <source>
        <dbReference type="EMBL" id="MTG97333.1"/>
    </source>
</evidence>
<dbReference type="SMART" id="SM00342">
    <property type="entry name" value="HTH_ARAC"/>
    <property type="match status" value="1"/>
</dbReference>
<evidence type="ECO:0000256" key="1">
    <source>
        <dbReference type="ARBA" id="ARBA00023015"/>
    </source>
</evidence>
<dbReference type="PANTHER" id="PTHR43280">
    <property type="entry name" value="ARAC-FAMILY TRANSCRIPTIONAL REGULATOR"/>
    <property type="match status" value="1"/>
</dbReference>
<comment type="caution">
    <text evidence="5">The sequence shown here is derived from an EMBL/GenBank/DDBJ whole genome shotgun (WGS) entry which is preliminary data.</text>
</comment>
<keyword evidence="1" id="KW-0805">Transcription regulation</keyword>